<dbReference type="GO" id="GO:0022904">
    <property type="term" value="P:respiratory electron transport chain"/>
    <property type="evidence" value="ECO:0007669"/>
    <property type="project" value="TreeGrafter"/>
</dbReference>
<dbReference type="Gene3D" id="1.20.210.10">
    <property type="entry name" value="Cytochrome c oxidase-like, subunit I domain"/>
    <property type="match status" value="1"/>
</dbReference>
<gene>
    <name evidence="12" type="ORF">OP10G_2189</name>
</gene>
<dbReference type="GO" id="GO:0009060">
    <property type="term" value="P:aerobic respiration"/>
    <property type="evidence" value="ECO:0007669"/>
    <property type="project" value="InterPro"/>
</dbReference>
<feature type="transmembrane region" description="Helical" evidence="10">
    <location>
        <begin position="472"/>
        <end position="495"/>
    </location>
</feature>
<feature type="transmembrane region" description="Helical" evidence="10">
    <location>
        <begin position="253"/>
        <end position="276"/>
    </location>
</feature>
<evidence type="ECO:0000256" key="3">
    <source>
        <dbReference type="ARBA" id="ARBA00022692"/>
    </source>
</evidence>
<feature type="region of interest" description="Disordered" evidence="9">
    <location>
        <begin position="547"/>
        <end position="582"/>
    </location>
</feature>
<feature type="transmembrane region" description="Helical" evidence="10">
    <location>
        <begin position="392"/>
        <end position="418"/>
    </location>
</feature>
<dbReference type="OrthoDB" id="9803294at2"/>
<dbReference type="InterPro" id="IPR023616">
    <property type="entry name" value="Cyt_c_oxase-like_su1_dom"/>
</dbReference>
<dbReference type="Pfam" id="PF00115">
    <property type="entry name" value="COX1"/>
    <property type="match status" value="1"/>
</dbReference>
<keyword evidence="5 10" id="KW-1133">Transmembrane helix</keyword>
<keyword evidence="13" id="KW-1185">Reference proteome</keyword>
<dbReference type="GO" id="GO:0020037">
    <property type="term" value="F:heme binding"/>
    <property type="evidence" value="ECO:0007669"/>
    <property type="project" value="InterPro"/>
</dbReference>
<dbReference type="eggNOG" id="COG0843">
    <property type="taxonomic scope" value="Bacteria"/>
</dbReference>
<dbReference type="HOGENOM" id="CLU_011899_7_3_0"/>
<keyword evidence="8" id="KW-0408">Iron</keyword>
<dbReference type="InterPro" id="IPR023615">
    <property type="entry name" value="Cyt_c_Oxase_su1_BS"/>
</dbReference>
<evidence type="ECO:0000256" key="1">
    <source>
        <dbReference type="ARBA" id="ARBA00004141"/>
    </source>
</evidence>
<evidence type="ECO:0000313" key="13">
    <source>
        <dbReference type="Proteomes" id="UP000027982"/>
    </source>
</evidence>
<feature type="domain" description="Cytochrome oxidase subunit I profile" evidence="11">
    <location>
        <begin position="31"/>
        <end position="535"/>
    </location>
</feature>
<dbReference type="GO" id="GO:0004129">
    <property type="term" value="F:cytochrome-c oxidase activity"/>
    <property type="evidence" value="ECO:0007669"/>
    <property type="project" value="InterPro"/>
</dbReference>
<evidence type="ECO:0000313" key="12">
    <source>
        <dbReference type="EMBL" id="AIE85557.1"/>
    </source>
</evidence>
<evidence type="ECO:0000256" key="7">
    <source>
        <dbReference type="ARBA" id="ARBA00025218"/>
    </source>
</evidence>
<comment type="function">
    <text evidence="7">Cytochrome c oxidase is the component of the respiratory chain that catalyzes the reduction of oxygen to water. Subunits 1-3 form the functional core of the enzyme complex. CO I is the catalytic subunit of the enzyme. Electrons originating in cytochrome c are transferred via the copper A center of subunit 2 and heme A of subunit 1 to the bimetallic center formed by heme A3 and copper B.</text>
</comment>
<dbReference type="Proteomes" id="UP000027982">
    <property type="component" value="Chromosome"/>
</dbReference>
<evidence type="ECO:0000256" key="6">
    <source>
        <dbReference type="ARBA" id="ARBA00023136"/>
    </source>
</evidence>
<dbReference type="PANTHER" id="PTHR10422">
    <property type="entry name" value="CYTOCHROME C OXIDASE SUBUNIT 1"/>
    <property type="match status" value="1"/>
</dbReference>
<keyword evidence="8" id="KW-0349">Heme</keyword>
<feature type="transmembrane region" description="Helical" evidence="10">
    <location>
        <begin position="208"/>
        <end position="233"/>
    </location>
</feature>
<dbReference type="PRINTS" id="PR01165">
    <property type="entry name" value="CYCOXIDASEI"/>
</dbReference>
<accession>A0A068NQD9</accession>
<organism evidence="12 13">
    <name type="scientific">Fimbriimonas ginsengisoli Gsoil 348</name>
    <dbReference type="NCBI Taxonomy" id="661478"/>
    <lineage>
        <taxon>Bacteria</taxon>
        <taxon>Bacillati</taxon>
        <taxon>Armatimonadota</taxon>
        <taxon>Fimbriimonadia</taxon>
        <taxon>Fimbriimonadales</taxon>
        <taxon>Fimbriimonadaceae</taxon>
        <taxon>Fimbriimonas</taxon>
    </lineage>
</organism>
<feature type="compositionally biased region" description="Basic and acidic residues" evidence="9">
    <location>
        <begin position="551"/>
        <end position="582"/>
    </location>
</feature>
<dbReference type="PANTHER" id="PTHR10422:SF18">
    <property type="entry name" value="CYTOCHROME C OXIDASE SUBUNIT 1"/>
    <property type="match status" value="1"/>
</dbReference>
<feature type="transmembrane region" description="Helical" evidence="10">
    <location>
        <begin position="430"/>
        <end position="452"/>
    </location>
</feature>
<keyword evidence="6 10" id="KW-0472">Membrane</keyword>
<dbReference type="GO" id="GO:0015990">
    <property type="term" value="P:electron transport coupled proton transport"/>
    <property type="evidence" value="ECO:0007669"/>
    <property type="project" value="TreeGrafter"/>
</dbReference>
<feature type="transmembrane region" description="Helical" evidence="10">
    <location>
        <begin position="88"/>
        <end position="112"/>
    </location>
</feature>
<evidence type="ECO:0000256" key="10">
    <source>
        <dbReference type="SAM" id="Phobius"/>
    </source>
</evidence>
<sequence length="582" mass="64765">MSATVIRPDDHFEEVHEPVNYANNGHTIKSWLLTHDHKRIAILYLVSTAFFFLLGGIAAGLIRYELTSPAGVILESETYNKVFSSHGILMIFTFLVPAIPAIFGNFVLPLMIGARDVAFPKLNLLSWYLYMAGGGCILWGILGGGVDTGWTFYTPLSSTYSNGQVTITIIGIFIGGFSSITTGVNFITTIHKMRAPGMTWFRLPLFVWSMYATSIIFVLGTPVIAITLLLVVFERAFHLPIFAPELGGDPVLFQHLFWFYSHPAVYIMILPGFGVISELIANFSRKRVFGYHFVAFSSLAIAGLGFLVWGHHMFISSQSMYEGIVFSLISFLVAVPSAIKIFNWTLTLYKGSVRLQAPMLYALGFMGLFTVGGLTGLFLASMGTDVHLTNTYFIVAHFHYVMVGGQMMAYLGALHYWWPKMTGRMYNDGMAKFAALIVFIGFNLTFFPQFIVGWLGMPRRYHYYYFAPEYQAYHIMSSLGASILALGFILPAFYLTASLINGKKASANPWGAHGLEWETASPPPTSNFIETPIVTDEVYDFDPASEFEQEAGSHRILHGDEPGLQTKDGDRLPQDRSSKGDE</sequence>
<name>A0A068NQD9_FIMGI</name>
<feature type="transmembrane region" description="Helical" evidence="10">
    <location>
        <begin position="288"/>
        <end position="309"/>
    </location>
</feature>
<reference evidence="12 13" key="1">
    <citation type="journal article" date="2014" name="PLoS ONE">
        <title>The first complete genome sequence of the class fimbriimonadia in the phylum armatimonadetes.</title>
        <authorList>
            <person name="Hu Z.Y."/>
            <person name="Wang Y.Z."/>
            <person name="Im W.T."/>
            <person name="Wang S.Y."/>
            <person name="Zhao G.P."/>
            <person name="Zheng H.J."/>
            <person name="Quan Z.X."/>
        </authorList>
    </citation>
    <scope>NUCLEOTIDE SEQUENCE [LARGE SCALE GENOMIC DNA]</scope>
    <source>
        <strain evidence="12">Gsoil 348</strain>
    </source>
</reference>
<dbReference type="SUPFAM" id="SSF81442">
    <property type="entry name" value="Cytochrome c oxidase subunit I-like"/>
    <property type="match status" value="1"/>
</dbReference>
<dbReference type="RefSeq" id="WP_025225877.1">
    <property type="nucleotide sequence ID" value="NZ_CP007139.1"/>
</dbReference>
<evidence type="ECO:0000256" key="4">
    <source>
        <dbReference type="ARBA" id="ARBA00022982"/>
    </source>
</evidence>
<comment type="similarity">
    <text evidence="8">Belongs to the heme-copper respiratory oxidase family.</text>
</comment>
<keyword evidence="4 8" id="KW-0249">Electron transport</keyword>
<keyword evidence="2 8" id="KW-0679">Respiratory chain</keyword>
<evidence type="ECO:0000256" key="9">
    <source>
        <dbReference type="SAM" id="MobiDB-lite"/>
    </source>
</evidence>
<dbReference type="AlphaFoldDB" id="A0A068NQD9"/>
<feature type="transmembrane region" description="Helical" evidence="10">
    <location>
        <begin position="165"/>
        <end position="187"/>
    </location>
</feature>
<keyword evidence="8" id="KW-0479">Metal-binding</keyword>
<evidence type="ECO:0000256" key="8">
    <source>
        <dbReference type="RuleBase" id="RU000370"/>
    </source>
</evidence>
<evidence type="ECO:0000256" key="5">
    <source>
        <dbReference type="ARBA" id="ARBA00022989"/>
    </source>
</evidence>
<dbReference type="PROSITE" id="PS00077">
    <property type="entry name" value="COX1_CUB"/>
    <property type="match status" value="1"/>
</dbReference>
<dbReference type="KEGG" id="fgi:OP10G_2189"/>
<feature type="transmembrane region" description="Helical" evidence="10">
    <location>
        <begin position="321"/>
        <end position="339"/>
    </location>
</feature>
<dbReference type="STRING" id="661478.OP10G_2189"/>
<keyword evidence="8" id="KW-0813">Transport</keyword>
<comment type="subcellular location">
    <subcellularLocation>
        <location evidence="1">Membrane</location>
        <topology evidence="1">Multi-pass membrane protein</topology>
    </subcellularLocation>
</comment>
<dbReference type="EMBL" id="CP007139">
    <property type="protein sequence ID" value="AIE85557.1"/>
    <property type="molecule type" value="Genomic_DNA"/>
</dbReference>
<proteinExistence type="inferred from homology"/>
<feature type="transmembrane region" description="Helical" evidence="10">
    <location>
        <begin position="41"/>
        <end position="62"/>
    </location>
</feature>
<dbReference type="InterPro" id="IPR000883">
    <property type="entry name" value="Cyt_C_Oxase_1"/>
</dbReference>
<keyword evidence="3 8" id="KW-0812">Transmembrane</keyword>
<feature type="transmembrane region" description="Helical" evidence="10">
    <location>
        <begin position="124"/>
        <end position="145"/>
    </location>
</feature>
<dbReference type="PROSITE" id="PS50855">
    <property type="entry name" value="COX1"/>
    <property type="match status" value="1"/>
</dbReference>
<protein>
    <submittedName>
        <fullName evidence="12">Cytochrome c oxidase subunit I</fullName>
    </submittedName>
</protein>
<dbReference type="InterPro" id="IPR036927">
    <property type="entry name" value="Cyt_c_oxase-like_su1_sf"/>
</dbReference>
<evidence type="ECO:0000256" key="2">
    <source>
        <dbReference type="ARBA" id="ARBA00022660"/>
    </source>
</evidence>
<feature type="transmembrane region" description="Helical" evidence="10">
    <location>
        <begin position="360"/>
        <end position="380"/>
    </location>
</feature>
<dbReference type="GO" id="GO:0016020">
    <property type="term" value="C:membrane"/>
    <property type="evidence" value="ECO:0007669"/>
    <property type="project" value="UniProtKB-SubCell"/>
</dbReference>
<evidence type="ECO:0000259" key="11">
    <source>
        <dbReference type="PROSITE" id="PS50855"/>
    </source>
</evidence>